<dbReference type="AlphaFoldDB" id="A0A0F9BCH8"/>
<feature type="compositionally biased region" description="Basic and acidic residues" evidence="1">
    <location>
        <begin position="74"/>
        <end position="94"/>
    </location>
</feature>
<gene>
    <name evidence="2" type="ORF">LCGC14_2744110</name>
</gene>
<name>A0A0F9BCH8_9ZZZZ</name>
<accession>A0A0F9BCH8</accession>
<protein>
    <submittedName>
        <fullName evidence="2">Uncharacterized protein</fullName>
    </submittedName>
</protein>
<evidence type="ECO:0000256" key="1">
    <source>
        <dbReference type="SAM" id="MobiDB-lite"/>
    </source>
</evidence>
<evidence type="ECO:0000313" key="2">
    <source>
        <dbReference type="EMBL" id="KKK88344.1"/>
    </source>
</evidence>
<sequence length="104" mass="11726">MAKAKCFHCGATAIDETFEQARKKLDHSVGLSRGVKCGESYGRVKEIKDLSVQKIIKTPAIETKVDTKMETKVETKMETKIEPKIEPTSEEPKKEKTKKSKTKK</sequence>
<proteinExistence type="predicted"/>
<feature type="compositionally biased region" description="Basic residues" evidence="1">
    <location>
        <begin position="95"/>
        <end position="104"/>
    </location>
</feature>
<feature type="region of interest" description="Disordered" evidence="1">
    <location>
        <begin position="74"/>
        <end position="104"/>
    </location>
</feature>
<dbReference type="EMBL" id="LAZR01049994">
    <property type="protein sequence ID" value="KKK88344.1"/>
    <property type="molecule type" value="Genomic_DNA"/>
</dbReference>
<organism evidence="2">
    <name type="scientific">marine sediment metagenome</name>
    <dbReference type="NCBI Taxonomy" id="412755"/>
    <lineage>
        <taxon>unclassified sequences</taxon>
        <taxon>metagenomes</taxon>
        <taxon>ecological metagenomes</taxon>
    </lineage>
</organism>
<comment type="caution">
    <text evidence="2">The sequence shown here is derived from an EMBL/GenBank/DDBJ whole genome shotgun (WGS) entry which is preliminary data.</text>
</comment>
<reference evidence="2" key="1">
    <citation type="journal article" date="2015" name="Nature">
        <title>Complex archaea that bridge the gap between prokaryotes and eukaryotes.</title>
        <authorList>
            <person name="Spang A."/>
            <person name="Saw J.H."/>
            <person name="Jorgensen S.L."/>
            <person name="Zaremba-Niedzwiedzka K."/>
            <person name="Martijn J."/>
            <person name="Lind A.E."/>
            <person name="van Eijk R."/>
            <person name="Schleper C."/>
            <person name="Guy L."/>
            <person name="Ettema T.J."/>
        </authorList>
    </citation>
    <scope>NUCLEOTIDE SEQUENCE</scope>
</reference>